<name>A0A2W1LN30_9BACL</name>
<comment type="caution">
    <text evidence="2">The sequence shown here is derived from an EMBL/GenBank/DDBJ whole genome shotgun (WGS) entry which is preliminary data.</text>
</comment>
<dbReference type="AlphaFoldDB" id="A0A2W1LN30"/>
<keyword evidence="3" id="KW-1185">Reference proteome</keyword>
<reference evidence="2 3" key="1">
    <citation type="submission" date="2018-06" db="EMBL/GenBank/DDBJ databases">
        <title>Paenibacillus imtechensis sp. nov.</title>
        <authorList>
            <person name="Pinnaka A.K."/>
            <person name="Singh H."/>
            <person name="Kaur M."/>
        </authorList>
    </citation>
    <scope>NUCLEOTIDE SEQUENCE [LARGE SCALE GENOMIC DNA]</scope>
    <source>
        <strain evidence="2 3">SMB1</strain>
    </source>
</reference>
<feature type="signal peptide" evidence="1">
    <location>
        <begin position="1"/>
        <end position="25"/>
    </location>
</feature>
<dbReference type="OrthoDB" id="2525351at2"/>
<dbReference type="Proteomes" id="UP000249522">
    <property type="component" value="Unassembled WGS sequence"/>
</dbReference>
<gene>
    <name evidence="2" type="ORF">DNH61_10410</name>
</gene>
<organism evidence="2 3">
    <name type="scientific">Paenibacillus sambharensis</name>
    <dbReference type="NCBI Taxonomy" id="1803190"/>
    <lineage>
        <taxon>Bacteria</taxon>
        <taxon>Bacillati</taxon>
        <taxon>Bacillota</taxon>
        <taxon>Bacilli</taxon>
        <taxon>Bacillales</taxon>
        <taxon>Paenibacillaceae</taxon>
        <taxon>Paenibacillus</taxon>
    </lineage>
</organism>
<evidence type="ECO:0000313" key="3">
    <source>
        <dbReference type="Proteomes" id="UP000249522"/>
    </source>
</evidence>
<proteinExistence type="predicted"/>
<dbReference type="RefSeq" id="WP_111146599.1">
    <property type="nucleotide sequence ID" value="NZ_QKRB01000043.1"/>
</dbReference>
<sequence>MKKLFALFLLAALSLLLQQPLYADAADSVDGYRPQVPIQQVNDSGQALVVDRDRSRVSLWDMESSTADWSRSVESIVQTDVLNPDKFIILSRSGNSLEKRVLNQHGETIGSSSYPIRLSEQTSAVRWLMPYNQVPERIMTLEDKVFKVYQAPWDKPVIQSDFTSYLKDPGEYISEISYSKYPYVALKVSLDEIGASTHNKLVIVNLYKKSAVTIDHFDTSFSIKTTNTTTIVHTSHDNGPHAANVDWPDLSKPQAVLQVYSSATGRLIHDVKQQFTDHDGGGWETSLSGDVMLLKNKDTSVWSLYRTNGMEIAKAVPAPYAASYELAGYQANAQSVFLLVQKPESTTSIYQRVVIESAVE</sequence>
<protein>
    <submittedName>
        <fullName evidence="2">Uncharacterized protein</fullName>
    </submittedName>
</protein>
<evidence type="ECO:0000313" key="2">
    <source>
        <dbReference type="EMBL" id="PZD95854.1"/>
    </source>
</evidence>
<evidence type="ECO:0000256" key="1">
    <source>
        <dbReference type="SAM" id="SignalP"/>
    </source>
</evidence>
<keyword evidence="1" id="KW-0732">Signal</keyword>
<accession>A0A2W1LN30</accession>
<feature type="chain" id="PRO_5016174765" evidence="1">
    <location>
        <begin position="26"/>
        <end position="360"/>
    </location>
</feature>
<dbReference type="EMBL" id="QKRB01000043">
    <property type="protein sequence ID" value="PZD95854.1"/>
    <property type="molecule type" value="Genomic_DNA"/>
</dbReference>